<dbReference type="RefSeq" id="XP_017025477.1">
    <property type="nucleotide sequence ID" value="XM_017169988.3"/>
</dbReference>
<keyword evidence="1" id="KW-0732">Signal</keyword>
<dbReference type="GO" id="GO:0005615">
    <property type="term" value="C:extracellular space"/>
    <property type="evidence" value="ECO:0007669"/>
    <property type="project" value="TreeGrafter"/>
</dbReference>
<dbReference type="InterPro" id="IPR002181">
    <property type="entry name" value="Fibrinogen_a/b/g_C_dom"/>
</dbReference>
<feature type="signal peptide" evidence="1">
    <location>
        <begin position="1"/>
        <end position="16"/>
    </location>
</feature>
<evidence type="ECO:0000313" key="4">
    <source>
        <dbReference type="RefSeq" id="XP_017025477.1"/>
    </source>
</evidence>
<dbReference type="InterPro" id="IPR050373">
    <property type="entry name" value="Fibrinogen_C-term_domain"/>
</dbReference>
<dbReference type="InterPro" id="IPR014716">
    <property type="entry name" value="Fibrinogen_a/b/g_C_1"/>
</dbReference>
<keyword evidence="3" id="KW-1185">Reference proteome</keyword>
<dbReference type="InterPro" id="IPR036056">
    <property type="entry name" value="Fibrinogen-like_C"/>
</dbReference>
<gene>
    <name evidence="4" type="primary">LOC108076940</name>
</gene>
<dbReference type="Proteomes" id="UP001652661">
    <property type="component" value="Chromosome 2L"/>
</dbReference>
<dbReference type="Pfam" id="PF00147">
    <property type="entry name" value="Fibrinogen_C"/>
    <property type="match status" value="1"/>
</dbReference>
<organism evidence="3 4">
    <name type="scientific">Drosophila kikkawai</name>
    <name type="common">Fruit fly</name>
    <dbReference type="NCBI Taxonomy" id="30033"/>
    <lineage>
        <taxon>Eukaryota</taxon>
        <taxon>Metazoa</taxon>
        <taxon>Ecdysozoa</taxon>
        <taxon>Arthropoda</taxon>
        <taxon>Hexapoda</taxon>
        <taxon>Insecta</taxon>
        <taxon>Pterygota</taxon>
        <taxon>Neoptera</taxon>
        <taxon>Endopterygota</taxon>
        <taxon>Diptera</taxon>
        <taxon>Brachycera</taxon>
        <taxon>Muscomorpha</taxon>
        <taxon>Ephydroidea</taxon>
        <taxon>Drosophilidae</taxon>
        <taxon>Drosophila</taxon>
        <taxon>Sophophora</taxon>
    </lineage>
</organism>
<evidence type="ECO:0000313" key="3">
    <source>
        <dbReference type="Proteomes" id="UP001652661"/>
    </source>
</evidence>
<reference evidence="3" key="1">
    <citation type="submission" date="2025-05" db="UniProtKB">
        <authorList>
            <consortium name="RefSeq"/>
        </authorList>
    </citation>
    <scope>NUCLEOTIDE SEQUENCE [LARGE SCALE GENOMIC DNA]</scope>
    <source>
        <strain evidence="3">14028-0561.14</strain>
    </source>
</reference>
<dbReference type="AlphaFoldDB" id="A0A6P4I9C9"/>
<dbReference type="SUPFAM" id="SSF56496">
    <property type="entry name" value="Fibrinogen C-terminal domain-like"/>
    <property type="match status" value="1"/>
</dbReference>
<proteinExistence type="predicted"/>
<evidence type="ECO:0000256" key="1">
    <source>
        <dbReference type="SAM" id="SignalP"/>
    </source>
</evidence>
<protein>
    <submittedName>
        <fullName evidence="4">Microfibril-associated glycoprotein 4-like</fullName>
    </submittedName>
</protein>
<dbReference type="PROSITE" id="PS51406">
    <property type="entry name" value="FIBRINOGEN_C_2"/>
    <property type="match status" value="1"/>
</dbReference>
<dbReference type="GeneID" id="108076940"/>
<dbReference type="SMART" id="SM00186">
    <property type="entry name" value="FBG"/>
    <property type="match status" value="1"/>
</dbReference>
<feature type="chain" id="PRO_5028020921" evidence="1">
    <location>
        <begin position="17"/>
        <end position="325"/>
    </location>
</feature>
<sequence>MLIALFIALLISNGFAIQTKNEVCTLQSICDNIVEITSQVADIRKEQERQANILEGSPALFFEPGREPKALITKNNELCTLLSICNNLAALSSALADVRAEQERQADLLEKSCKTETASYPANCYEALKDSQKSGVTEIRVPEYSDNPFKVACDQESHGGGWTIILRRTDGSEDFFREWKDYEKGFGQVDGEYFVGLGPLHALTSSVEQELLIILEDIAGEGYELYDNFRVSGVHNNYTLESVGNYTGTAGDALEYHVGMQFSTKDHDNARPLDFNCAASCSGAWWYNVCYQSNLAGLYGDWLRWNSNYFYYPLKTAIMMIRPKS</sequence>
<dbReference type="CDD" id="cd00087">
    <property type="entry name" value="FReD"/>
    <property type="match status" value="1"/>
</dbReference>
<feature type="domain" description="Fibrinogen C-terminal" evidence="2">
    <location>
        <begin position="115"/>
        <end position="325"/>
    </location>
</feature>
<accession>A0A6P4I9C9</accession>
<name>A0A6P4I9C9_DROKI</name>
<reference evidence="4" key="2">
    <citation type="submission" date="2025-08" db="UniProtKB">
        <authorList>
            <consortium name="RefSeq"/>
        </authorList>
    </citation>
    <scope>IDENTIFICATION</scope>
    <source>
        <strain evidence="4">14028-0561.14</strain>
        <tissue evidence="4">Whole fly</tissue>
    </source>
</reference>
<dbReference type="OrthoDB" id="6145874at2759"/>
<dbReference type="Gene3D" id="3.90.215.10">
    <property type="entry name" value="Gamma Fibrinogen, chain A, domain 1"/>
    <property type="match status" value="1"/>
</dbReference>
<dbReference type="PANTHER" id="PTHR19143:SF327">
    <property type="entry name" value="FI21813P1-RELATED"/>
    <property type="match status" value="1"/>
</dbReference>
<evidence type="ECO:0000259" key="2">
    <source>
        <dbReference type="PROSITE" id="PS51406"/>
    </source>
</evidence>
<dbReference type="PANTHER" id="PTHR19143">
    <property type="entry name" value="FIBRINOGEN/TENASCIN/ANGIOPOEITIN"/>
    <property type="match status" value="1"/>
</dbReference>